<gene>
    <name evidence="2" type="ORF">D3Y57_17585</name>
</gene>
<keyword evidence="3" id="KW-1185">Reference proteome</keyword>
<accession>A0A494TEX0</accession>
<proteinExistence type="predicted"/>
<dbReference type="SUPFAM" id="SSF51126">
    <property type="entry name" value="Pectin lyase-like"/>
    <property type="match status" value="1"/>
</dbReference>
<feature type="chain" id="PRO_5019738659" evidence="1">
    <location>
        <begin position="25"/>
        <end position="313"/>
    </location>
</feature>
<sequence>MVDRLKFANLMLLAVIALAAPAAAAGTGPFSTSNGRTFFRLDDAVKGLGGSGGTIVVAPGTYHECAVFDGGALNIRAETPGSAIFDGTACEGKAALVLRGLSAEIDGLVFQNIRVPDQNGSGIRLEKGDLHVTRTTFRNSEQGILSADDAGGSIVIDHSTFSGLGGCPDGRCSHSIYIGDYGSLTVSRVRFERGTGGHYVKSRAARVSVTDSSFDDSNGKATNYMIDLPEGAVGTIARNIFVQGKDKENHSAFIAVAAEHRSHPSAGLSIEGNDASQAPAVTWPSVFVADWSHEPLKLGANKLSSRIKPFETR</sequence>
<evidence type="ECO:0000313" key="3">
    <source>
        <dbReference type="Proteomes" id="UP000276254"/>
    </source>
</evidence>
<name>A0A494TEX0_SPHPE</name>
<dbReference type="Gene3D" id="2.160.20.10">
    <property type="entry name" value="Single-stranded right-handed beta-helix, Pectin lyase-like"/>
    <property type="match status" value="1"/>
</dbReference>
<dbReference type="EMBL" id="CP032829">
    <property type="protein sequence ID" value="AYJ88099.1"/>
    <property type="molecule type" value="Genomic_DNA"/>
</dbReference>
<reference evidence="2 3" key="1">
    <citation type="submission" date="2018-09" db="EMBL/GenBank/DDBJ databases">
        <title>Sphingomonas peninsula sp. nov., isolated from fildes peninsula, Antarctic soil.</title>
        <authorList>
            <person name="Yingchao G."/>
        </authorList>
    </citation>
    <scope>NUCLEOTIDE SEQUENCE [LARGE SCALE GENOMIC DNA]</scope>
    <source>
        <strain evidence="2 3">YZ-8</strain>
    </source>
</reference>
<dbReference type="InterPro" id="IPR011050">
    <property type="entry name" value="Pectin_lyase_fold/virulence"/>
</dbReference>
<dbReference type="InterPro" id="IPR012334">
    <property type="entry name" value="Pectin_lyas_fold"/>
</dbReference>
<evidence type="ECO:0000313" key="2">
    <source>
        <dbReference type="EMBL" id="AYJ88099.1"/>
    </source>
</evidence>
<keyword evidence="1" id="KW-0732">Signal</keyword>
<dbReference type="Proteomes" id="UP000276254">
    <property type="component" value="Chromosome"/>
</dbReference>
<dbReference type="AlphaFoldDB" id="A0A494TEX0"/>
<protein>
    <submittedName>
        <fullName evidence="2">Right-handed parallel beta-helix repeat-containing protein</fullName>
    </submittedName>
</protein>
<dbReference type="OrthoDB" id="7237303at2"/>
<evidence type="ECO:0000256" key="1">
    <source>
        <dbReference type="SAM" id="SignalP"/>
    </source>
</evidence>
<feature type="signal peptide" evidence="1">
    <location>
        <begin position="1"/>
        <end position="24"/>
    </location>
</feature>
<organism evidence="2 3">
    <name type="scientific">Sphingomonas paeninsulae</name>
    <dbReference type="NCBI Taxonomy" id="2319844"/>
    <lineage>
        <taxon>Bacteria</taxon>
        <taxon>Pseudomonadati</taxon>
        <taxon>Pseudomonadota</taxon>
        <taxon>Alphaproteobacteria</taxon>
        <taxon>Sphingomonadales</taxon>
        <taxon>Sphingomonadaceae</taxon>
        <taxon>Sphingomonas</taxon>
    </lineage>
</organism>
<dbReference type="KEGG" id="spha:D3Y57_17585"/>